<dbReference type="PANTHER" id="PTHR35093">
    <property type="entry name" value="OUTER MEMBRANE PROTEIN NMB0088-RELATED"/>
    <property type="match status" value="1"/>
</dbReference>
<name>A0A8J7Q6B6_9BACT</name>
<feature type="chain" id="PRO_5035209784" evidence="8">
    <location>
        <begin position="19"/>
        <end position="471"/>
    </location>
</feature>
<evidence type="ECO:0000256" key="1">
    <source>
        <dbReference type="ARBA" id="ARBA00004571"/>
    </source>
</evidence>
<evidence type="ECO:0000256" key="8">
    <source>
        <dbReference type="SAM" id="SignalP"/>
    </source>
</evidence>
<dbReference type="GO" id="GO:0015483">
    <property type="term" value="F:long-chain fatty acid transporting porin activity"/>
    <property type="evidence" value="ECO:0007669"/>
    <property type="project" value="TreeGrafter"/>
</dbReference>
<dbReference type="PANTHER" id="PTHR35093:SF8">
    <property type="entry name" value="OUTER MEMBRANE PROTEIN NMB0088-RELATED"/>
    <property type="match status" value="1"/>
</dbReference>
<evidence type="ECO:0000256" key="3">
    <source>
        <dbReference type="ARBA" id="ARBA00022452"/>
    </source>
</evidence>
<comment type="subcellular location">
    <subcellularLocation>
        <location evidence="1">Cell outer membrane</location>
        <topology evidence="1">Multi-pass membrane protein</topology>
    </subcellularLocation>
</comment>
<evidence type="ECO:0000256" key="4">
    <source>
        <dbReference type="ARBA" id="ARBA00022692"/>
    </source>
</evidence>
<gene>
    <name evidence="9" type="ORF">J3U88_22695</name>
</gene>
<evidence type="ECO:0000256" key="2">
    <source>
        <dbReference type="ARBA" id="ARBA00008163"/>
    </source>
</evidence>
<protein>
    <submittedName>
        <fullName evidence="9">Outer membrane protein transport protein</fullName>
    </submittedName>
</protein>
<evidence type="ECO:0000256" key="7">
    <source>
        <dbReference type="ARBA" id="ARBA00023237"/>
    </source>
</evidence>
<comment type="caution">
    <text evidence="9">The sequence shown here is derived from an EMBL/GenBank/DDBJ whole genome shotgun (WGS) entry which is preliminary data.</text>
</comment>
<evidence type="ECO:0000256" key="6">
    <source>
        <dbReference type="ARBA" id="ARBA00023136"/>
    </source>
</evidence>
<dbReference type="RefSeq" id="WP_207861281.1">
    <property type="nucleotide sequence ID" value="NZ_JAFREP010000023.1"/>
</dbReference>
<accession>A0A8J7Q6B6</accession>
<dbReference type="Pfam" id="PF03349">
    <property type="entry name" value="Toluene_X"/>
    <property type="match status" value="1"/>
</dbReference>
<evidence type="ECO:0000313" key="10">
    <source>
        <dbReference type="Proteomes" id="UP000664417"/>
    </source>
</evidence>
<proteinExistence type="inferred from homology"/>
<keyword evidence="4" id="KW-0812">Transmembrane</keyword>
<keyword evidence="5 8" id="KW-0732">Signal</keyword>
<dbReference type="InterPro" id="IPR005017">
    <property type="entry name" value="OMPP1/FadL/TodX"/>
</dbReference>
<keyword evidence="6" id="KW-0472">Membrane</keyword>
<sequence>MKKLFFLLIPLIPLGLFAQNDMYANINLQFRFTNPGARAQAMGGAFIGLADDTTAILANPAGLANMTSTTLIGEFSQLERDNNIPFYSGTITQSGLQDFIFDLNERDFPESVSTIPFLAYVHTKSKIKWGVYYAEQAHFDRTFETNGVTIPPFRGQTYLDLNQFVFFSASRNFIELQMRSIGGSVGINLTDRLAVGVTVSYNDFQYEGNTSLLVPDFAALFPDFSIDPRVLDAIAPFVGQAASVIDVDGDDGAISANIGLLYTPNERFSVGFAYKQQPEFDYDHRTSGLRTDDLSFDPLPVENGSAVFSMPDSFGAGFSFKPTDVFLVTLEVNRVMYSEMSDDFHTFFGAPNDPADNRQVVSDTTEYRAGMEYILVNLQNPLSLRAGYYLEPYHALQNEKLDTQILFAYTNPAGDLALDFRNNAFLQRFAEDQNHITFGAGMSFGQHFAIDLAADIADRSESYSLSGIYRF</sequence>
<dbReference type="Proteomes" id="UP000664417">
    <property type="component" value="Unassembled WGS sequence"/>
</dbReference>
<keyword evidence="7" id="KW-0998">Cell outer membrane</keyword>
<comment type="similarity">
    <text evidence="2">Belongs to the OmpP1/FadL family.</text>
</comment>
<feature type="signal peptide" evidence="8">
    <location>
        <begin position="1"/>
        <end position="18"/>
    </location>
</feature>
<reference evidence="9" key="1">
    <citation type="submission" date="2021-03" db="EMBL/GenBank/DDBJ databases">
        <authorList>
            <person name="Wang G."/>
        </authorList>
    </citation>
    <scope>NUCLEOTIDE SEQUENCE</scope>
    <source>
        <strain evidence="9">KCTC 12899</strain>
    </source>
</reference>
<dbReference type="GO" id="GO:0009279">
    <property type="term" value="C:cell outer membrane"/>
    <property type="evidence" value="ECO:0007669"/>
    <property type="project" value="UniProtKB-SubCell"/>
</dbReference>
<organism evidence="9 10">
    <name type="scientific">Acanthopleuribacter pedis</name>
    <dbReference type="NCBI Taxonomy" id="442870"/>
    <lineage>
        <taxon>Bacteria</taxon>
        <taxon>Pseudomonadati</taxon>
        <taxon>Acidobacteriota</taxon>
        <taxon>Holophagae</taxon>
        <taxon>Acanthopleuribacterales</taxon>
        <taxon>Acanthopleuribacteraceae</taxon>
        <taxon>Acanthopleuribacter</taxon>
    </lineage>
</organism>
<evidence type="ECO:0000256" key="5">
    <source>
        <dbReference type="ARBA" id="ARBA00022729"/>
    </source>
</evidence>
<dbReference type="SUPFAM" id="SSF56935">
    <property type="entry name" value="Porins"/>
    <property type="match status" value="1"/>
</dbReference>
<keyword evidence="10" id="KW-1185">Reference proteome</keyword>
<dbReference type="EMBL" id="JAFREP010000023">
    <property type="protein sequence ID" value="MBO1321307.1"/>
    <property type="molecule type" value="Genomic_DNA"/>
</dbReference>
<evidence type="ECO:0000313" key="9">
    <source>
        <dbReference type="EMBL" id="MBO1321307.1"/>
    </source>
</evidence>
<keyword evidence="3" id="KW-1134">Transmembrane beta strand</keyword>
<dbReference type="Gene3D" id="2.40.160.60">
    <property type="entry name" value="Outer membrane protein transport protein (OMPP1/FadL/TodX)"/>
    <property type="match status" value="1"/>
</dbReference>
<dbReference type="AlphaFoldDB" id="A0A8J7Q6B6"/>